<reference evidence="2" key="1">
    <citation type="journal article" date="2013" name="PLoS ONE">
        <title>Plasmids of Carotenoid-Producing Paracoccus spp. (Alphaproteobacteria) - Structure, Diversity and Evolution.</title>
        <authorList>
            <person name="Maj A."/>
            <person name="Dziewit L."/>
            <person name="Czarnecki J."/>
            <person name="Wlodarczyk M."/>
            <person name="Baj J."/>
            <person name="Skrzypczyk G."/>
            <person name="Giersz D."/>
            <person name="Bartosik D."/>
        </authorList>
    </citation>
    <scope>NUCLEOTIDE SEQUENCE</scope>
    <source>
        <strain evidence="2">DSM 19484</strain>
        <plasmid evidence="2">pAES2</plasmid>
    </source>
</reference>
<evidence type="ECO:0000313" key="4">
    <source>
        <dbReference type="Proteomes" id="UP000285530"/>
    </source>
</evidence>
<keyword evidence="2" id="KW-0614">Plasmid</keyword>
<dbReference type="Gene3D" id="1.10.10.60">
    <property type="entry name" value="Homeodomain-like"/>
    <property type="match status" value="1"/>
</dbReference>
<evidence type="ECO:0000256" key="1">
    <source>
        <dbReference type="SAM" id="MobiDB-lite"/>
    </source>
</evidence>
<gene>
    <name evidence="3" type="ORF">D3P06_18195</name>
</gene>
<dbReference type="EMBL" id="QZEV01000177">
    <property type="protein sequence ID" value="RJK95876.1"/>
    <property type="molecule type" value="Genomic_DNA"/>
</dbReference>
<name>H9BQT5_9RHOB</name>
<accession>H9BQT5</accession>
<dbReference type="Proteomes" id="UP000285530">
    <property type="component" value="Unassembled WGS sequence"/>
</dbReference>
<dbReference type="AlphaFoldDB" id="H9BQT5"/>
<dbReference type="OrthoDB" id="7768624at2"/>
<evidence type="ECO:0000313" key="3">
    <source>
        <dbReference type="EMBL" id="RJK95876.1"/>
    </source>
</evidence>
<evidence type="ECO:0000313" key="2">
    <source>
        <dbReference type="EMBL" id="AFD62162.1"/>
    </source>
</evidence>
<feature type="compositionally biased region" description="Low complexity" evidence="1">
    <location>
        <begin position="187"/>
        <end position="202"/>
    </location>
</feature>
<dbReference type="Pfam" id="PF13384">
    <property type="entry name" value="HTH_23"/>
    <property type="match status" value="1"/>
</dbReference>
<organism evidence="2">
    <name type="scientific">Paracoccus aestuarii</name>
    <dbReference type="NCBI Taxonomy" id="453842"/>
    <lineage>
        <taxon>Bacteria</taxon>
        <taxon>Pseudomonadati</taxon>
        <taxon>Pseudomonadota</taxon>
        <taxon>Alphaproteobacteria</taxon>
        <taxon>Rhodobacterales</taxon>
        <taxon>Paracoccaceae</taxon>
        <taxon>Paracoccus</taxon>
    </lineage>
</organism>
<feature type="region of interest" description="Disordered" evidence="1">
    <location>
        <begin position="187"/>
        <end position="217"/>
    </location>
</feature>
<dbReference type="EMBL" id="JQ065021">
    <property type="protein sequence ID" value="AFD62162.1"/>
    <property type="molecule type" value="Genomic_DNA"/>
</dbReference>
<proteinExistence type="predicted"/>
<sequence>MPRKRFRLDARQREQLRDAIKAGERPVEIAKRFDVSRRTVYDYKKRLEEAAFYSRSKVLTVRLHPNDLDALDALAGRLGRSRADIARSVLLRAVDVFEPDPIESGEISALTRQLIPIGQNLNQLVRALNTANARNGVVIKPEAEAVLLEVGREVEEMAQTARRLLLRRAQIQRTRNAEIFEALGAPEEPAEAPDAPQGQQEALGAPERPVQASTPRRGRLAALLGL</sequence>
<reference evidence="3 4" key="2">
    <citation type="submission" date="2018-09" db="EMBL/GenBank/DDBJ databases">
        <title>Paracoccus onubensis nov. sp. a moderate halophilic bacterium isolated from Gruta de las Maravillas (Aracena, Spain).</title>
        <authorList>
            <person name="Jurado V."/>
            <person name="Gutierrez-Patricio S."/>
            <person name="Gonzalez-Pimentel J.L."/>
            <person name="Laiz L."/>
            <person name="Saiz-Jimenez C."/>
        </authorList>
    </citation>
    <scope>NUCLEOTIDE SEQUENCE [LARGE SCALE GENOMIC DNA]</scope>
    <source>
        <strain evidence="3 4">DSM 19484</strain>
    </source>
</reference>
<geneLocation type="plasmid" evidence="2">
    <name>pAES2</name>
</geneLocation>
<dbReference type="InterPro" id="IPR009057">
    <property type="entry name" value="Homeodomain-like_sf"/>
</dbReference>
<keyword evidence="4" id="KW-1185">Reference proteome</keyword>
<dbReference type="RefSeq" id="WP_015060832.1">
    <property type="nucleotide sequence ID" value="NC_019288.1"/>
</dbReference>
<protein>
    <submittedName>
        <fullName evidence="3">Ribbon-helix-helix protein, CopG family</fullName>
    </submittedName>
</protein>
<dbReference type="SUPFAM" id="SSF46689">
    <property type="entry name" value="Homeodomain-like"/>
    <property type="match status" value="1"/>
</dbReference>